<comment type="subcellular location">
    <subcellularLocation>
        <location evidence="1">Cell membrane</location>
        <topology evidence="1">Multi-pass membrane protein</topology>
    </subcellularLocation>
</comment>
<dbReference type="InterPro" id="IPR001123">
    <property type="entry name" value="LeuE-type"/>
</dbReference>
<dbReference type="PIRSF" id="PIRSF006324">
    <property type="entry name" value="LeuE"/>
    <property type="match status" value="1"/>
</dbReference>
<gene>
    <name evidence="7" type="ORF">SAMN05216262_13414</name>
</gene>
<organism evidence="7 8">
    <name type="scientific">Colwellia chukchiensis</name>
    <dbReference type="NCBI Taxonomy" id="641665"/>
    <lineage>
        <taxon>Bacteria</taxon>
        <taxon>Pseudomonadati</taxon>
        <taxon>Pseudomonadota</taxon>
        <taxon>Gammaproteobacteria</taxon>
        <taxon>Alteromonadales</taxon>
        <taxon>Colwelliaceae</taxon>
        <taxon>Colwellia</taxon>
    </lineage>
</organism>
<keyword evidence="3 6" id="KW-0812">Transmembrane</keyword>
<feature type="transmembrane region" description="Helical" evidence="6">
    <location>
        <begin position="189"/>
        <end position="207"/>
    </location>
</feature>
<sequence length="208" mass="22756">MPLIDITLLSLFIPTFFIVSLTPGMCMTLAMSLGITIGVRKTFWMMYGELLGVATVAIASVLGVATIMTKFPELFQTFKILGALYLAYVGINMWRAKTEIATDNNQSTQAISKRSLFQQGFFTAIANPKGWAFMVSLLPPFISQTLPLAPQLAILVLVILFSEFICMTLYATGGKTISQILVKNNNVQLLNKISGSLMLLVAAWLAMS</sequence>
<evidence type="ECO:0000256" key="5">
    <source>
        <dbReference type="ARBA" id="ARBA00023136"/>
    </source>
</evidence>
<dbReference type="AlphaFoldDB" id="A0A1H7U5X3"/>
<reference evidence="8" key="1">
    <citation type="submission" date="2016-10" db="EMBL/GenBank/DDBJ databases">
        <authorList>
            <person name="Varghese N."/>
            <person name="Submissions S."/>
        </authorList>
    </citation>
    <scope>NUCLEOTIDE SEQUENCE [LARGE SCALE GENOMIC DNA]</scope>
    <source>
        <strain evidence="8">CGMCC 1.9127</strain>
    </source>
</reference>
<dbReference type="PANTHER" id="PTHR30086">
    <property type="entry name" value="ARGININE EXPORTER PROTEIN ARGO"/>
    <property type="match status" value="1"/>
</dbReference>
<dbReference type="Proteomes" id="UP000199297">
    <property type="component" value="Unassembled WGS sequence"/>
</dbReference>
<dbReference type="GO" id="GO:0042970">
    <property type="term" value="F:homoserine transmembrane transporter activity"/>
    <property type="evidence" value="ECO:0007669"/>
    <property type="project" value="TreeGrafter"/>
</dbReference>
<evidence type="ECO:0000313" key="8">
    <source>
        <dbReference type="Proteomes" id="UP000199297"/>
    </source>
</evidence>
<protein>
    <submittedName>
        <fullName evidence="7">Threonine/homoserine/homoserine lactone efflux protein</fullName>
    </submittedName>
</protein>
<dbReference type="STRING" id="641665.GCA_002104455_01469"/>
<dbReference type="EMBL" id="FOBI01000034">
    <property type="protein sequence ID" value="SEL92482.1"/>
    <property type="molecule type" value="Genomic_DNA"/>
</dbReference>
<dbReference type="GO" id="GO:0005886">
    <property type="term" value="C:plasma membrane"/>
    <property type="evidence" value="ECO:0007669"/>
    <property type="project" value="UniProtKB-SubCell"/>
</dbReference>
<evidence type="ECO:0000256" key="1">
    <source>
        <dbReference type="ARBA" id="ARBA00004651"/>
    </source>
</evidence>
<evidence type="ECO:0000256" key="4">
    <source>
        <dbReference type="ARBA" id="ARBA00022989"/>
    </source>
</evidence>
<evidence type="ECO:0000256" key="6">
    <source>
        <dbReference type="SAM" id="Phobius"/>
    </source>
</evidence>
<keyword evidence="5 6" id="KW-0472">Membrane</keyword>
<dbReference type="PANTHER" id="PTHR30086:SF5">
    <property type="entry name" value="HOMOGENTISATE EXPORT PROTEIN"/>
    <property type="match status" value="1"/>
</dbReference>
<keyword evidence="8" id="KW-1185">Reference proteome</keyword>
<keyword evidence="2" id="KW-1003">Cell membrane</keyword>
<evidence type="ECO:0000313" key="7">
    <source>
        <dbReference type="EMBL" id="SEL92482.1"/>
    </source>
</evidence>
<feature type="transmembrane region" description="Helical" evidence="6">
    <location>
        <begin position="12"/>
        <end position="38"/>
    </location>
</feature>
<keyword evidence="4 6" id="KW-1133">Transmembrane helix</keyword>
<feature type="transmembrane region" description="Helical" evidence="6">
    <location>
        <begin position="50"/>
        <end position="68"/>
    </location>
</feature>
<evidence type="ECO:0000256" key="2">
    <source>
        <dbReference type="ARBA" id="ARBA00022475"/>
    </source>
</evidence>
<feature type="transmembrane region" description="Helical" evidence="6">
    <location>
        <begin position="74"/>
        <end position="91"/>
    </location>
</feature>
<evidence type="ECO:0000256" key="3">
    <source>
        <dbReference type="ARBA" id="ARBA00022692"/>
    </source>
</evidence>
<feature type="transmembrane region" description="Helical" evidence="6">
    <location>
        <begin position="121"/>
        <end position="142"/>
    </location>
</feature>
<name>A0A1H7U5X3_9GAMM</name>
<dbReference type="Pfam" id="PF01810">
    <property type="entry name" value="LysE"/>
    <property type="match status" value="1"/>
</dbReference>
<feature type="transmembrane region" description="Helical" evidence="6">
    <location>
        <begin position="148"/>
        <end position="169"/>
    </location>
</feature>
<proteinExistence type="predicted"/>
<accession>A0A1H7U5X3</accession>